<feature type="region of interest" description="Disordered" evidence="1">
    <location>
        <begin position="286"/>
        <end position="307"/>
    </location>
</feature>
<feature type="compositionally biased region" description="Acidic residues" evidence="1">
    <location>
        <begin position="1485"/>
        <end position="1499"/>
    </location>
</feature>
<dbReference type="Pfam" id="PF13585">
    <property type="entry name" value="CHU_C"/>
    <property type="match status" value="1"/>
</dbReference>
<dbReference type="Gene3D" id="4.10.1080.10">
    <property type="entry name" value="TSP type-3 repeat"/>
    <property type="match status" value="1"/>
</dbReference>
<keyword evidence="4" id="KW-1185">Reference proteome</keyword>
<feature type="compositionally biased region" description="Acidic residues" evidence="1">
    <location>
        <begin position="441"/>
        <end position="455"/>
    </location>
</feature>
<feature type="domain" description="GEVED" evidence="2">
    <location>
        <begin position="342"/>
        <end position="424"/>
    </location>
</feature>
<dbReference type="InterPro" id="IPR032675">
    <property type="entry name" value="LRR_dom_sf"/>
</dbReference>
<gene>
    <name evidence="3" type="ORF">AABB81_11925</name>
</gene>
<dbReference type="PROSITE" id="PS51450">
    <property type="entry name" value="LRR"/>
    <property type="match status" value="1"/>
</dbReference>
<dbReference type="NCBIfam" id="TIGR04131">
    <property type="entry name" value="Bac_Flav_CTERM"/>
    <property type="match status" value="1"/>
</dbReference>
<feature type="compositionally biased region" description="Basic and acidic residues" evidence="1">
    <location>
        <begin position="459"/>
        <end position="468"/>
    </location>
</feature>
<feature type="compositionally biased region" description="Acidic residues" evidence="1">
    <location>
        <begin position="1288"/>
        <end position="1298"/>
    </location>
</feature>
<proteinExistence type="predicted"/>
<dbReference type="Gene3D" id="3.80.10.10">
    <property type="entry name" value="Ribonuclease Inhibitor"/>
    <property type="match status" value="1"/>
</dbReference>
<feature type="region of interest" description="Disordered" evidence="1">
    <location>
        <begin position="1485"/>
        <end position="1512"/>
    </location>
</feature>
<comment type="caution">
    <text evidence="3">The sequence shown here is derived from an EMBL/GenBank/DDBJ whole genome shotgun (WGS) entry which is preliminary data.</text>
</comment>
<evidence type="ECO:0000313" key="4">
    <source>
        <dbReference type="Proteomes" id="UP001474120"/>
    </source>
</evidence>
<dbReference type="RefSeq" id="WP_342160759.1">
    <property type="nucleotide sequence ID" value="NZ_JBCDNA010000002.1"/>
</dbReference>
<accession>A0ABU9L2D7</accession>
<dbReference type="InterPro" id="IPR028974">
    <property type="entry name" value="TSP_type-3_rpt"/>
</dbReference>
<feature type="region of interest" description="Disordered" evidence="1">
    <location>
        <begin position="1288"/>
        <end position="1307"/>
    </location>
</feature>
<dbReference type="Proteomes" id="UP001474120">
    <property type="component" value="Unassembled WGS sequence"/>
</dbReference>
<name>A0ABU9L2D7_9FLAO</name>
<feature type="compositionally biased region" description="Acidic residues" evidence="1">
    <location>
        <begin position="294"/>
        <end position="307"/>
    </location>
</feature>
<evidence type="ECO:0000256" key="1">
    <source>
        <dbReference type="SAM" id="MobiDB-lite"/>
    </source>
</evidence>
<feature type="region of interest" description="Disordered" evidence="1">
    <location>
        <begin position="1545"/>
        <end position="1568"/>
    </location>
</feature>
<evidence type="ECO:0000259" key="2">
    <source>
        <dbReference type="Pfam" id="PF20009"/>
    </source>
</evidence>
<dbReference type="Pfam" id="PF20009">
    <property type="entry name" value="GEVED"/>
    <property type="match status" value="1"/>
</dbReference>
<organism evidence="3 4">
    <name type="scientific">Lutimonas vermicola</name>
    <dbReference type="NCBI Taxonomy" id="414288"/>
    <lineage>
        <taxon>Bacteria</taxon>
        <taxon>Pseudomonadati</taxon>
        <taxon>Bacteroidota</taxon>
        <taxon>Flavobacteriia</taxon>
        <taxon>Flavobacteriales</taxon>
        <taxon>Flavobacteriaceae</taxon>
        <taxon>Lutimonas</taxon>
    </lineage>
</organism>
<dbReference type="SUPFAM" id="SSF103647">
    <property type="entry name" value="TSP type-3 repeat"/>
    <property type="match status" value="1"/>
</dbReference>
<dbReference type="InterPro" id="IPR026341">
    <property type="entry name" value="T9SS_type_B"/>
</dbReference>
<sequence>MKRDYFTFNFSNSKSISIKRLFLGLVMMLSVSFVYAQSTLTVQTVSSSNPWRITAATPGAPLTWEATGAVTQTRIGSNVNFDFSSNGANGVITITTTAPNFNGVTALVANYTIDLGGGLSQGQQIFSIDLSDLTNLQVLNLDNNSLININVTDNSNLTDLSLNGNGSITALDISSNPLLKVLNMQNTSLSSVQIDNILNQLDLNGLSNGTINFSGISTGSITANGIQAYTNLVNKGWFIEPPQGFDRGDAPDTYMTSLANNGPLHFSDVLNDALRIGVFKDNDLNRPFGPTPDADGDDLDDGLGAGDDEDGVDLSQFDNYYHTDTNFALEVELTNLLGANSYLHAWIDFDLNGTFDADEYASIIVPANTGIGDIQTLNWDVTVSGADVNFGKSFVRIRYTSDNDLNATSVGGVANGGEVEDYTFIMLDGTDTDNDGVPDITDVDDDNDGILDVTEDNGVTDRDTDGDGFPDRIDLDADGDGCNDVTEAGFDDGGDDDELGLAPLVVDLVTELGKVIADANGPINDPTDAYGPPADADGNGTPDFQEVGLAATITTEPVDQDLIIGVSTFSIVADANTYQWQEDKQDGNGFVDIVDGGDYAGTLTADLLVTNSDVSKLLYRYQVIISNSFYACDATTTSIDVGYITPDDFDLDGVFDIVDEDDDNDGILDTIEDNGVVDRDTDADGFPDRIDLDSDDDTCFDVTEAGFTDVNGDGMLGDVPVVVDPLTGLVTSGTDGYTPPVNNNGSADPDFQVFGVAATITTEPVDQDLIIGVSTFSIVAEANTYQWQEDKQDGNGFVDIVDGGDYAGALTADLLVTNSDVSKLLYRYQVIISNSFYACDATTTSIDVGYITPDDFDLDGVFDIVDEDDDNDGILDTIEDNGVVDRDTDADGFPDRIDLDSDDDTCFDVTEAGFTDVNGDGMLGDVPVVVDPLTGLVTSGTDGYTPPVNNNGSADPDFQVFGVAATITTEPTNQDLSLINPTVFSVVGVGDTFQWQEDKQDGNGFVDIVDGGDYAGAQTADLTITNSDFIKVRYEYQVIISNSVFACDPTITSVAVTFINPDDFDKDGVFDLVDEDDDNDGILDTVEDNGVVDRDTDADGFPDRIDLDADDDGCFDVDENLYDNNGINEVGNQNPPVVDAVTGIVTSLGTNGGYGVPEDQDGNGTPDFQEAGAAATITTQPVDQNLIIGVTTFNVLATADTYQWQESTDGGATWAPLVDGGDYAGTLTSDLQVTNLDVSKLTFRYRVLVNNIAYACDPVTVSAEARYIAPDDFDNDGVFDIVDVDDDNDGILDTDEPGNTDPGTNEDRINLDADNDGCFDVTEAGFTDNGMGMLGTANPPVVDASGLVTSATDGYTPPNDLDNNGTPDFQEAGAAAAITTQPADQNFIPGGTVTFDVIASADTYQWEESTDGTTWTALVDGGNYTGATTASLTVSNVDISMLGYAYRVRVNNIAYACDPVTTSDIAALVSLPDNDNDGVPDIVDVDDDNDGIFDTDEQDVSGADIDSNNNGTPDRFELDSDSDGCDDVVEAGFTDGDGDGLLGNSPVTVNPATGQVTSGSDGYTTPNDLDNNGTYDFQEAGTAANITGDPIDQDFVLGGSAIYTATSDGDTYQWEISTDGVSFTPLSDDAKYSGTATASLTVSDLVIPDYFNEYRVVASNVAFVCDPGDASASASYNILLDTDNDGVFDIVDVDDDNDGISDTVEGEVTDTNLDGRPDRISLDADGDGCADAIEAGFEDPDGDGILGTSPVTVDANGQVTGQGGYTTPNDLDNNGGFDFQEAGEPSAIENQPEEVEIALGDDAIFEVSATATFYQWQQSVDGGTTWTDLVNDAKFSGVTTDRLLISDARGRLEGSWYRVVLTSPDFACDPVMELISDGVRLVFNTELIPSGFSPNGDGENDLFSIPGLIETPDFTMEVFDRWGNSVYQYMNNGSLNPEWWDGRSTGNMTLSKGQLVPAGTYFYLIKYNDGNKSPDKGWVYVNY</sequence>
<dbReference type="SUPFAM" id="SSF52058">
    <property type="entry name" value="L domain-like"/>
    <property type="match status" value="1"/>
</dbReference>
<dbReference type="EMBL" id="JBCDNA010000002">
    <property type="protein sequence ID" value="MEL4456607.1"/>
    <property type="molecule type" value="Genomic_DNA"/>
</dbReference>
<dbReference type="InterPro" id="IPR013783">
    <property type="entry name" value="Ig-like_fold"/>
</dbReference>
<protein>
    <submittedName>
        <fullName evidence="3">Gliding motility-associated C-terminal domain-containing protein</fullName>
    </submittedName>
</protein>
<dbReference type="Gene3D" id="2.60.40.10">
    <property type="entry name" value="Immunoglobulins"/>
    <property type="match status" value="1"/>
</dbReference>
<reference evidence="3 4" key="1">
    <citation type="submission" date="2024-04" db="EMBL/GenBank/DDBJ databases">
        <title>whole genome sequencing of Lutimonas vermicola strain IMCC1616.</title>
        <authorList>
            <person name="Bae S.S."/>
        </authorList>
    </citation>
    <scope>NUCLEOTIDE SEQUENCE [LARGE SCALE GENOMIC DNA]</scope>
    <source>
        <strain evidence="3 4">IMCC1616</strain>
    </source>
</reference>
<evidence type="ECO:0000313" key="3">
    <source>
        <dbReference type="EMBL" id="MEL4456607.1"/>
    </source>
</evidence>
<feature type="region of interest" description="Disordered" evidence="1">
    <location>
        <begin position="441"/>
        <end position="468"/>
    </location>
</feature>
<dbReference type="InterPro" id="IPR001611">
    <property type="entry name" value="Leu-rich_rpt"/>
</dbReference>
<dbReference type="InterPro" id="IPR045474">
    <property type="entry name" value="GEVED"/>
</dbReference>